<keyword evidence="10" id="KW-0346">Stress response</keyword>
<dbReference type="InterPro" id="IPR018253">
    <property type="entry name" value="DnaJ_domain_CS"/>
</dbReference>
<dbReference type="GO" id="GO:0031072">
    <property type="term" value="F:heat shock protein binding"/>
    <property type="evidence" value="ECO:0007669"/>
    <property type="project" value="InterPro"/>
</dbReference>
<dbReference type="SUPFAM" id="SSF49493">
    <property type="entry name" value="HSP40/DnaJ peptide-binding domain"/>
    <property type="match status" value="2"/>
</dbReference>
<keyword evidence="5" id="KW-0235">DNA replication</keyword>
<dbReference type="GO" id="GO:0008270">
    <property type="term" value="F:zinc ion binding"/>
    <property type="evidence" value="ECO:0007669"/>
    <property type="project" value="UniProtKB-KW"/>
</dbReference>
<dbReference type="GO" id="GO:0006260">
    <property type="term" value="P:DNA replication"/>
    <property type="evidence" value="ECO:0007669"/>
    <property type="project" value="UniProtKB-KW"/>
</dbReference>
<dbReference type="FunFam" id="1.10.287.110:FF:000034">
    <property type="entry name" value="Chaperone protein DnaJ"/>
    <property type="match status" value="1"/>
</dbReference>
<evidence type="ECO:0000256" key="2">
    <source>
        <dbReference type="ARBA" id="ARBA00004496"/>
    </source>
</evidence>
<accession>A0A381YAA2</accession>
<keyword evidence="7" id="KW-0677">Repeat</keyword>
<feature type="domain" description="CR-type" evidence="13">
    <location>
        <begin position="145"/>
        <end position="223"/>
    </location>
</feature>
<dbReference type="InterPro" id="IPR001623">
    <property type="entry name" value="DnaJ_domain"/>
</dbReference>
<evidence type="ECO:0000256" key="7">
    <source>
        <dbReference type="ARBA" id="ARBA00022737"/>
    </source>
</evidence>
<dbReference type="InterPro" id="IPR012724">
    <property type="entry name" value="DnaJ"/>
</dbReference>
<dbReference type="FunFam" id="2.60.260.20:FF:000004">
    <property type="entry name" value="Molecular chaperone DnaJ"/>
    <property type="match status" value="1"/>
</dbReference>
<dbReference type="Gene3D" id="2.10.230.10">
    <property type="entry name" value="Heat shock protein DnaJ, cysteine-rich domain"/>
    <property type="match status" value="1"/>
</dbReference>
<dbReference type="InterPro" id="IPR001305">
    <property type="entry name" value="HSP_DnaJ_Cys-rich_dom"/>
</dbReference>
<dbReference type="PROSITE" id="PS50076">
    <property type="entry name" value="DNAJ_2"/>
    <property type="match status" value="1"/>
</dbReference>
<evidence type="ECO:0000256" key="10">
    <source>
        <dbReference type="ARBA" id="ARBA00023016"/>
    </source>
</evidence>
<dbReference type="CDD" id="cd06257">
    <property type="entry name" value="DnaJ"/>
    <property type="match status" value="1"/>
</dbReference>
<dbReference type="GO" id="GO:0009408">
    <property type="term" value="P:response to heat"/>
    <property type="evidence" value="ECO:0007669"/>
    <property type="project" value="InterPro"/>
</dbReference>
<dbReference type="EMBL" id="UINC01017645">
    <property type="protein sequence ID" value="SVA73413.1"/>
    <property type="molecule type" value="Genomic_DNA"/>
</dbReference>
<evidence type="ECO:0000256" key="3">
    <source>
        <dbReference type="ARBA" id="ARBA00011738"/>
    </source>
</evidence>
<organism evidence="14">
    <name type="scientific">marine metagenome</name>
    <dbReference type="NCBI Taxonomy" id="408172"/>
    <lineage>
        <taxon>unclassified sequences</taxon>
        <taxon>metagenomes</taxon>
        <taxon>ecological metagenomes</taxon>
    </lineage>
</organism>
<evidence type="ECO:0000256" key="11">
    <source>
        <dbReference type="ARBA" id="ARBA00023186"/>
    </source>
</evidence>
<dbReference type="PROSITE" id="PS00636">
    <property type="entry name" value="DNAJ_1"/>
    <property type="match status" value="1"/>
</dbReference>
<feature type="domain" description="J" evidence="12">
    <location>
        <begin position="5"/>
        <end position="70"/>
    </location>
</feature>
<keyword evidence="6" id="KW-0479">Metal-binding</keyword>
<gene>
    <name evidence="14" type="ORF">METZ01_LOCUS126267</name>
</gene>
<evidence type="ECO:0000256" key="9">
    <source>
        <dbReference type="ARBA" id="ARBA00022833"/>
    </source>
</evidence>
<evidence type="ECO:0000259" key="12">
    <source>
        <dbReference type="PROSITE" id="PS50076"/>
    </source>
</evidence>
<dbReference type="GO" id="GO:0005524">
    <property type="term" value="F:ATP binding"/>
    <property type="evidence" value="ECO:0007669"/>
    <property type="project" value="InterPro"/>
</dbReference>
<dbReference type="SUPFAM" id="SSF57938">
    <property type="entry name" value="DnaJ/Hsp40 cysteine-rich domain"/>
    <property type="match status" value="1"/>
</dbReference>
<name>A0A381YAA2_9ZZZZ</name>
<dbReference type="HAMAP" id="MF_01152">
    <property type="entry name" value="DnaJ"/>
    <property type="match status" value="1"/>
</dbReference>
<dbReference type="FunFam" id="2.10.230.10:FF:000002">
    <property type="entry name" value="Molecular chaperone DnaJ"/>
    <property type="match status" value="1"/>
</dbReference>
<dbReference type="Gene3D" id="1.10.287.110">
    <property type="entry name" value="DnaJ domain"/>
    <property type="match status" value="1"/>
</dbReference>
<evidence type="ECO:0000256" key="1">
    <source>
        <dbReference type="ARBA" id="ARBA00001947"/>
    </source>
</evidence>
<evidence type="ECO:0008006" key="15">
    <source>
        <dbReference type="Google" id="ProtNLM"/>
    </source>
</evidence>
<dbReference type="InterPro" id="IPR008971">
    <property type="entry name" value="HSP40/DnaJ_pept-bd"/>
</dbReference>
<evidence type="ECO:0000256" key="5">
    <source>
        <dbReference type="ARBA" id="ARBA00022705"/>
    </source>
</evidence>
<dbReference type="NCBIfam" id="TIGR02349">
    <property type="entry name" value="DnaJ_bact"/>
    <property type="match status" value="1"/>
</dbReference>
<evidence type="ECO:0000256" key="6">
    <source>
        <dbReference type="ARBA" id="ARBA00022723"/>
    </source>
</evidence>
<dbReference type="PANTHER" id="PTHR43096">
    <property type="entry name" value="DNAJ HOMOLOG 1, MITOCHONDRIAL-RELATED"/>
    <property type="match status" value="1"/>
</dbReference>
<dbReference type="InterPro" id="IPR036410">
    <property type="entry name" value="HSP_DnaJ_Cys-rich_dom_sf"/>
</dbReference>
<dbReference type="GO" id="GO:0051082">
    <property type="term" value="F:unfolded protein binding"/>
    <property type="evidence" value="ECO:0007669"/>
    <property type="project" value="InterPro"/>
</dbReference>
<reference evidence="14" key="1">
    <citation type="submission" date="2018-05" db="EMBL/GenBank/DDBJ databases">
        <authorList>
            <person name="Lanie J.A."/>
            <person name="Ng W.-L."/>
            <person name="Kazmierczak K.M."/>
            <person name="Andrzejewski T.M."/>
            <person name="Davidsen T.M."/>
            <person name="Wayne K.J."/>
            <person name="Tettelin H."/>
            <person name="Glass J.I."/>
            <person name="Rusch D."/>
            <person name="Podicherti R."/>
            <person name="Tsui H.-C.T."/>
            <person name="Winkler M.E."/>
        </authorList>
    </citation>
    <scope>NUCLEOTIDE SEQUENCE</scope>
</reference>
<evidence type="ECO:0000256" key="4">
    <source>
        <dbReference type="ARBA" id="ARBA00022490"/>
    </source>
</evidence>
<dbReference type="Pfam" id="PF00684">
    <property type="entry name" value="DnaJ_CXXCXGXG"/>
    <property type="match status" value="1"/>
</dbReference>
<dbReference type="Pfam" id="PF01556">
    <property type="entry name" value="DnaJ_C"/>
    <property type="match status" value="1"/>
</dbReference>
<keyword evidence="11" id="KW-0143">Chaperone</keyword>
<dbReference type="SMART" id="SM00271">
    <property type="entry name" value="DnaJ"/>
    <property type="match status" value="1"/>
</dbReference>
<dbReference type="Gene3D" id="2.60.260.20">
    <property type="entry name" value="Urease metallochaperone UreE, N-terminal domain"/>
    <property type="match status" value="2"/>
</dbReference>
<dbReference type="InterPro" id="IPR036869">
    <property type="entry name" value="J_dom_sf"/>
</dbReference>
<dbReference type="CDD" id="cd10747">
    <property type="entry name" value="DnaJ_C"/>
    <property type="match status" value="1"/>
</dbReference>
<keyword evidence="9" id="KW-0862">Zinc</keyword>
<dbReference type="PROSITE" id="PS51188">
    <property type="entry name" value="ZF_CR"/>
    <property type="match status" value="1"/>
</dbReference>
<keyword evidence="4" id="KW-0963">Cytoplasm</keyword>
<dbReference type="PANTHER" id="PTHR43096:SF52">
    <property type="entry name" value="DNAJ HOMOLOG 1, MITOCHONDRIAL-RELATED"/>
    <property type="match status" value="1"/>
</dbReference>
<dbReference type="GO" id="GO:0005737">
    <property type="term" value="C:cytoplasm"/>
    <property type="evidence" value="ECO:0007669"/>
    <property type="project" value="UniProtKB-SubCell"/>
</dbReference>
<evidence type="ECO:0000256" key="8">
    <source>
        <dbReference type="ARBA" id="ARBA00022771"/>
    </source>
</evidence>
<evidence type="ECO:0000259" key="13">
    <source>
        <dbReference type="PROSITE" id="PS51188"/>
    </source>
</evidence>
<comment type="subunit">
    <text evidence="3">Homodimer.</text>
</comment>
<protein>
    <recommendedName>
        <fullName evidence="15">J domain-containing protein</fullName>
    </recommendedName>
</protein>
<dbReference type="AlphaFoldDB" id="A0A381YAA2"/>
<evidence type="ECO:0000313" key="14">
    <source>
        <dbReference type="EMBL" id="SVA73413.1"/>
    </source>
</evidence>
<proteinExistence type="inferred from homology"/>
<dbReference type="PRINTS" id="PR00625">
    <property type="entry name" value="JDOMAIN"/>
</dbReference>
<sequence>MSKRDYYEVLGLGKGASSDEIKKAYRKLAVKYHPDKNPDDKVSEEKFKEVGEAYEALSDPEKKSAYDQFGHAAFNPRARAGRGGGGFQDPFDIFREAFSGAGGGGGGGIFEDLFGGGGQRSSSGPTRGSDLRYDMELSFQEAVHGCEKEIKLSKLDACESCNGSGATDGARRTTCDTCNGRGQVVQSQGFFSVAQTCPRCHGSGSTIDKPCPKCNGDGRRDKSSKVTIRVPAGVSTGARLRSTGNGEAGVYGGKPGDLYVMLHVKDHEVFERDGDDLQCEVPISFLQATLGSEIEVPTLSGSARINVPPGTQSATILRLRGKGVKNVQGYGHGDLHVRVIVEVPTRLNAGQKAKLTEFGELCDERVNPMRSSFTEKAKKFFS</sequence>
<comment type="cofactor">
    <cofactor evidence="1">
        <name>Zn(2+)</name>
        <dbReference type="ChEBI" id="CHEBI:29105"/>
    </cofactor>
</comment>
<dbReference type="NCBIfam" id="NF008035">
    <property type="entry name" value="PRK10767.1"/>
    <property type="match status" value="1"/>
</dbReference>
<comment type="subcellular location">
    <subcellularLocation>
        <location evidence="2">Cytoplasm</location>
    </subcellularLocation>
</comment>
<dbReference type="Pfam" id="PF00226">
    <property type="entry name" value="DnaJ"/>
    <property type="match status" value="1"/>
</dbReference>
<dbReference type="SUPFAM" id="SSF46565">
    <property type="entry name" value="Chaperone J-domain"/>
    <property type="match status" value="1"/>
</dbReference>
<dbReference type="CDD" id="cd10719">
    <property type="entry name" value="DnaJ_zf"/>
    <property type="match status" value="1"/>
</dbReference>
<dbReference type="GO" id="GO:0042026">
    <property type="term" value="P:protein refolding"/>
    <property type="evidence" value="ECO:0007669"/>
    <property type="project" value="TreeGrafter"/>
</dbReference>
<dbReference type="InterPro" id="IPR002939">
    <property type="entry name" value="DnaJ_C"/>
</dbReference>
<keyword evidence="8" id="KW-0863">Zinc-finger</keyword>